<name>D6WBX1_TRICA</name>
<reference evidence="2 3" key="1">
    <citation type="journal article" date="2008" name="Nature">
        <title>The genome of the model beetle and pest Tribolium castaneum.</title>
        <authorList>
            <consortium name="Tribolium Genome Sequencing Consortium"/>
            <person name="Richards S."/>
            <person name="Gibbs R.A."/>
            <person name="Weinstock G.M."/>
            <person name="Brown S.J."/>
            <person name="Denell R."/>
            <person name="Beeman R.W."/>
            <person name="Gibbs R."/>
            <person name="Beeman R.W."/>
            <person name="Brown S.J."/>
            <person name="Bucher G."/>
            <person name="Friedrich M."/>
            <person name="Grimmelikhuijzen C.J."/>
            <person name="Klingler M."/>
            <person name="Lorenzen M."/>
            <person name="Richards S."/>
            <person name="Roth S."/>
            <person name="Schroder R."/>
            <person name="Tautz D."/>
            <person name="Zdobnov E.M."/>
            <person name="Muzny D."/>
            <person name="Gibbs R.A."/>
            <person name="Weinstock G.M."/>
            <person name="Attaway T."/>
            <person name="Bell S."/>
            <person name="Buhay C.J."/>
            <person name="Chandrabose M.N."/>
            <person name="Chavez D."/>
            <person name="Clerk-Blankenburg K.P."/>
            <person name="Cree A."/>
            <person name="Dao M."/>
            <person name="Davis C."/>
            <person name="Chacko J."/>
            <person name="Dinh H."/>
            <person name="Dugan-Rocha S."/>
            <person name="Fowler G."/>
            <person name="Garner T.T."/>
            <person name="Garnes J."/>
            <person name="Gnirke A."/>
            <person name="Hawes A."/>
            <person name="Hernandez J."/>
            <person name="Hines S."/>
            <person name="Holder M."/>
            <person name="Hume J."/>
            <person name="Jhangiani S.N."/>
            <person name="Joshi V."/>
            <person name="Khan Z.M."/>
            <person name="Jackson L."/>
            <person name="Kovar C."/>
            <person name="Kowis A."/>
            <person name="Lee S."/>
            <person name="Lewis L.R."/>
            <person name="Margolis J."/>
            <person name="Morgan M."/>
            <person name="Nazareth L.V."/>
            <person name="Nguyen N."/>
            <person name="Okwuonu G."/>
            <person name="Parker D."/>
            <person name="Richards S."/>
            <person name="Ruiz S.J."/>
            <person name="Santibanez J."/>
            <person name="Savard J."/>
            <person name="Scherer S.E."/>
            <person name="Schneider B."/>
            <person name="Sodergren E."/>
            <person name="Tautz D."/>
            <person name="Vattahil S."/>
            <person name="Villasana D."/>
            <person name="White C.S."/>
            <person name="Wright R."/>
            <person name="Park Y."/>
            <person name="Beeman R.W."/>
            <person name="Lord J."/>
            <person name="Oppert B."/>
            <person name="Lorenzen M."/>
            <person name="Brown S."/>
            <person name="Wang L."/>
            <person name="Savard J."/>
            <person name="Tautz D."/>
            <person name="Richards S."/>
            <person name="Weinstock G."/>
            <person name="Gibbs R.A."/>
            <person name="Liu Y."/>
            <person name="Worley K."/>
            <person name="Weinstock G."/>
            <person name="Elsik C.G."/>
            <person name="Reese J.T."/>
            <person name="Elhaik E."/>
            <person name="Landan G."/>
            <person name="Graur D."/>
            <person name="Arensburger P."/>
            <person name="Atkinson P."/>
            <person name="Beeman R.W."/>
            <person name="Beidler J."/>
            <person name="Brown S.J."/>
            <person name="Demuth J.P."/>
            <person name="Drury D.W."/>
            <person name="Du Y.Z."/>
            <person name="Fujiwara H."/>
            <person name="Lorenzen M."/>
            <person name="Maselli V."/>
            <person name="Osanai M."/>
            <person name="Park Y."/>
            <person name="Robertson H.M."/>
            <person name="Tu Z."/>
            <person name="Wang J.J."/>
            <person name="Wang S."/>
            <person name="Richards S."/>
            <person name="Song H."/>
            <person name="Zhang L."/>
            <person name="Sodergren E."/>
            <person name="Werner D."/>
            <person name="Stanke M."/>
            <person name="Morgenstern B."/>
            <person name="Solovyev V."/>
            <person name="Kosarev P."/>
            <person name="Brown G."/>
            <person name="Chen H.C."/>
            <person name="Ermolaeva O."/>
            <person name="Hlavina W."/>
            <person name="Kapustin Y."/>
            <person name="Kiryutin B."/>
            <person name="Kitts P."/>
            <person name="Maglott D."/>
            <person name="Pruitt K."/>
            <person name="Sapojnikov V."/>
            <person name="Souvorov A."/>
            <person name="Mackey A.J."/>
            <person name="Waterhouse R.M."/>
            <person name="Wyder S."/>
            <person name="Zdobnov E.M."/>
            <person name="Zdobnov E.M."/>
            <person name="Wyder S."/>
            <person name="Kriventseva E.V."/>
            <person name="Kadowaki T."/>
            <person name="Bork P."/>
            <person name="Aranda M."/>
            <person name="Bao R."/>
            <person name="Beermann A."/>
            <person name="Berns N."/>
            <person name="Bolognesi R."/>
            <person name="Bonneton F."/>
            <person name="Bopp D."/>
            <person name="Brown S.J."/>
            <person name="Bucher G."/>
            <person name="Butts T."/>
            <person name="Chaumot A."/>
            <person name="Denell R.E."/>
            <person name="Ferrier D.E."/>
            <person name="Friedrich M."/>
            <person name="Gordon C.M."/>
            <person name="Jindra M."/>
            <person name="Klingler M."/>
            <person name="Lan Q."/>
            <person name="Lattorff H.M."/>
            <person name="Laudet V."/>
            <person name="von Levetsow C."/>
            <person name="Liu Z."/>
            <person name="Lutz R."/>
            <person name="Lynch J.A."/>
            <person name="da Fonseca R.N."/>
            <person name="Posnien N."/>
            <person name="Reuter R."/>
            <person name="Roth S."/>
            <person name="Savard J."/>
            <person name="Schinko J.B."/>
            <person name="Schmitt C."/>
            <person name="Schoppmeier M."/>
            <person name="Schroder R."/>
            <person name="Shippy T.D."/>
            <person name="Simonnet F."/>
            <person name="Marques-Souza H."/>
            <person name="Tautz D."/>
            <person name="Tomoyasu Y."/>
            <person name="Trauner J."/>
            <person name="Van der Zee M."/>
            <person name="Vervoort M."/>
            <person name="Wittkopp N."/>
            <person name="Wimmer E.A."/>
            <person name="Yang X."/>
            <person name="Jones A.K."/>
            <person name="Sattelle D.B."/>
            <person name="Ebert P.R."/>
            <person name="Nelson D."/>
            <person name="Scott J.G."/>
            <person name="Beeman R.W."/>
            <person name="Muthukrishnan S."/>
            <person name="Kramer K.J."/>
            <person name="Arakane Y."/>
            <person name="Beeman R.W."/>
            <person name="Zhu Q."/>
            <person name="Hogenkamp D."/>
            <person name="Dixit R."/>
            <person name="Oppert B."/>
            <person name="Jiang H."/>
            <person name="Zou Z."/>
            <person name="Marshall J."/>
            <person name="Elpidina E."/>
            <person name="Vinokurov K."/>
            <person name="Oppert C."/>
            <person name="Zou Z."/>
            <person name="Evans J."/>
            <person name="Lu Z."/>
            <person name="Zhao P."/>
            <person name="Sumathipala N."/>
            <person name="Altincicek B."/>
            <person name="Vilcinskas A."/>
            <person name="Williams M."/>
            <person name="Hultmark D."/>
            <person name="Hetru C."/>
            <person name="Jiang H."/>
            <person name="Grimmelikhuijzen C.J."/>
            <person name="Hauser F."/>
            <person name="Cazzamali G."/>
            <person name="Williamson M."/>
            <person name="Park Y."/>
            <person name="Li B."/>
            <person name="Tanaka Y."/>
            <person name="Predel R."/>
            <person name="Neupert S."/>
            <person name="Schachtner J."/>
            <person name="Verleyen P."/>
            <person name="Raible F."/>
            <person name="Bork P."/>
            <person name="Friedrich M."/>
            <person name="Walden K.K."/>
            <person name="Robertson H.M."/>
            <person name="Angeli S."/>
            <person name="Foret S."/>
            <person name="Bucher G."/>
            <person name="Schuetz S."/>
            <person name="Maleszka R."/>
            <person name="Wimmer E.A."/>
            <person name="Beeman R.W."/>
            <person name="Lorenzen M."/>
            <person name="Tomoyasu Y."/>
            <person name="Miller S.C."/>
            <person name="Grossmann D."/>
            <person name="Bucher G."/>
        </authorList>
    </citation>
    <scope>NUCLEOTIDE SEQUENCE [LARGE SCALE GENOMIC DNA]</scope>
    <source>
        <strain evidence="2 3">Georgia GA2</strain>
    </source>
</reference>
<protein>
    <submittedName>
        <fullName evidence="2">Uncharacterized protein</fullName>
    </submittedName>
</protein>
<dbReference type="HOGENOM" id="CLU_1356235_0_0_1"/>
<feature type="compositionally biased region" description="Polar residues" evidence="1">
    <location>
        <begin position="52"/>
        <end position="70"/>
    </location>
</feature>
<dbReference type="KEGG" id="tca:103313485"/>
<feature type="region of interest" description="Disordered" evidence="1">
    <location>
        <begin position="23"/>
        <end position="89"/>
    </location>
</feature>
<evidence type="ECO:0000313" key="2">
    <source>
        <dbReference type="EMBL" id="EEZ98754.1"/>
    </source>
</evidence>
<evidence type="ECO:0000256" key="1">
    <source>
        <dbReference type="SAM" id="MobiDB-lite"/>
    </source>
</evidence>
<reference evidence="2 3" key="2">
    <citation type="journal article" date="2010" name="Nucleic Acids Res.">
        <title>BeetleBase in 2010: revisions to provide comprehensive genomic information for Tribolium castaneum.</title>
        <authorList>
            <person name="Kim H.S."/>
            <person name="Murphy T."/>
            <person name="Xia J."/>
            <person name="Caragea D."/>
            <person name="Park Y."/>
            <person name="Beeman R.W."/>
            <person name="Lorenzen M.D."/>
            <person name="Butcher S."/>
            <person name="Manak J.R."/>
            <person name="Brown S.J."/>
        </authorList>
    </citation>
    <scope>GENOME REANNOTATION</scope>
    <source>
        <strain evidence="2 3">Georgia GA2</strain>
    </source>
</reference>
<evidence type="ECO:0000313" key="3">
    <source>
        <dbReference type="Proteomes" id="UP000007266"/>
    </source>
</evidence>
<keyword evidence="3" id="KW-1185">Reference proteome</keyword>
<dbReference type="EMBL" id="KQ971315">
    <property type="protein sequence ID" value="EEZ98754.1"/>
    <property type="molecule type" value="Genomic_DNA"/>
</dbReference>
<feature type="compositionally biased region" description="Polar residues" evidence="1">
    <location>
        <begin position="26"/>
        <end position="40"/>
    </location>
</feature>
<organism evidence="2 3">
    <name type="scientific">Tribolium castaneum</name>
    <name type="common">Red flour beetle</name>
    <dbReference type="NCBI Taxonomy" id="7070"/>
    <lineage>
        <taxon>Eukaryota</taxon>
        <taxon>Metazoa</taxon>
        <taxon>Ecdysozoa</taxon>
        <taxon>Arthropoda</taxon>
        <taxon>Hexapoda</taxon>
        <taxon>Insecta</taxon>
        <taxon>Pterygota</taxon>
        <taxon>Neoptera</taxon>
        <taxon>Endopterygota</taxon>
        <taxon>Coleoptera</taxon>
        <taxon>Polyphaga</taxon>
        <taxon>Cucujiformia</taxon>
        <taxon>Tenebrionidae</taxon>
        <taxon>Tenebrionidae incertae sedis</taxon>
        <taxon>Tribolium</taxon>
    </lineage>
</organism>
<dbReference type="Proteomes" id="UP000007266">
    <property type="component" value="Linkage group 2"/>
</dbReference>
<sequence>MSDFKRSPSKVWWASESLEWREISGSPGSQDSGFSDTETSPPIPKNVAEQIAKNSDCSKAGNLSSNYQEKTTPDKSIKQSPLYTKNSPRVSRNLFKDVKDVVKHQYSKEVACLSPRKVRSFSEELPGRSYGLLNRSAPAVLEEIKDEEESLSNSLSSDCESELECLFNGALESPKHTSTPKMKQTRHKVPLNLYLKYQRQEK</sequence>
<feature type="compositionally biased region" description="Polar residues" evidence="1">
    <location>
        <begin position="78"/>
        <end position="89"/>
    </location>
</feature>
<dbReference type="AlphaFoldDB" id="D6WBX1"/>
<proteinExistence type="predicted"/>
<dbReference type="OrthoDB" id="10422827at2759"/>
<accession>D6WBX1</accession>
<gene>
    <name evidence="2" type="primary">AUGUSTUS-3.0.2_01318</name>
    <name evidence="2" type="ORF">TcasGA2_TC001318</name>
</gene>